<organism evidence="1 2">
    <name type="scientific">Caballeronia mineralivorans PML1(12)</name>
    <dbReference type="NCBI Taxonomy" id="908627"/>
    <lineage>
        <taxon>Bacteria</taxon>
        <taxon>Pseudomonadati</taxon>
        <taxon>Pseudomonadota</taxon>
        <taxon>Betaproteobacteria</taxon>
        <taxon>Burkholderiales</taxon>
        <taxon>Burkholderiaceae</taxon>
        <taxon>Caballeronia</taxon>
    </lineage>
</organism>
<dbReference type="OrthoDB" id="3233388at2"/>
<dbReference type="Pfam" id="PF05973">
    <property type="entry name" value="Gp49"/>
    <property type="match status" value="1"/>
</dbReference>
<dbReference type="EMBL" id="AEJF01000103">
    <property type="protein sequence ID" value="KLU25179.1"/>
    <property type="molecule type" value="Genomic_DNA"/>
</dbReference>
<dbReference type="Proteomes" id="UP000035963">
    <property type="component" value="Unassembled WGS sequence"/>
</dbReference>
<evidence type="ECO:0000313" key="2">
    <source>
        <dbReference type="Proteomes" id="UP000035963"/>
    </source>
</evidence>
<comment type="caution">
    <text evidence="1">The sequence shown here is derived from an EMBL/GenBank/DDBJ whole genome shotgun (WGS) entry which is preliminary data.</text>
</comment>
<reference evidence="1 2" key="1">
    <citation type="journal article" date="2015" name="Genome Announc.">
        <title>Draft Genome Sequence of Burkholderia sp. Strain PML1(12), an Ectomycorrhizosphere-Inhabiting Bacterium with Effective Mineral-Weathering Ability.</title>
        <authorList>
            <person name="Uroz S."/>
            <person name="Oger P."/>
        </authorList>
    </citation>
    <scope>NUCLEOTIDE SEQUENCE [LARGE SCALE GENOMIC DNA]</scope>
    <source>
        <strain evidence="2">PML1(12)</strain>
    </source>
</reference>
<dbReference type="InterPro" id="IPR009241">
    <property type="entry name" value="HigB-like"/>
</dbReference>
<name>A0A0J1CX86_9BURK</name>
<evidence type="ECO:0000313" key="1">
    <source>
        <dbReference type="EMBL" id="KLU25179.1"/>
    </source>
</evidence>
<dbReference type="AlphaFoldDB" id="A0A0J1CX86"/>
<dbReference type="RefSeq" id="WP_047847687.1">
    <property type="nucleotide sequence ID" value="NZ_AEJF01000103.1"/>
</dbReference>
<gene>
    <name evidence="1" type="ORF">EOS_16220</name>
</gene>
<keyword evidence="2" id="KW-1185">Reference proteome</keyword>
<proteinExistence type="predicted"/>
<accession>A0A0J1CX86</accession>
<protein>
    <submittedName>
        <fullName evidence="1">Gp49-like PF05973 family protein</fullName>
    </submittedName>
</protein>
<dbReference type="PATRIC" id="fig|908627.4.peg.3623"/>
<sequence>MPTTIKLVLTVRFFRSTAGAEPVRDWLRELDAVDRKLIGEDVKTVQIGWPLEMPWVRKMAKDLSEVRISLPRRIARIMFTIVGSKIVLLHGFVKKSQATPQEDMDLAKDRLKQVRKAEKA</sequence>